<protein>
    <submittedName>
        <fullName evidence="2">Uncharacterized protein</fullName>
    </submittedName>
</protein>
<reference evidence="2" key="2">
    <citation type="submission" date="2005-07" db="EMBL/GenBank/DDBJ databases">
        <title>Annotation of the Saccharomyces cerevisiae RM11-1a Genome.</title>
        <authorList>
            <consortium name="The Broad Institute Genome Sequencing Platform"/>
            <person name="Birren B."/>
            <person name="Lander E."/>
            <person name="Galagan J."/>
            <person name="Nusbaum C."/>
            <person name="Devon K."/>
            <person name="Cuomo C."/>
            <person name="Jaffe D."/>
            <person name="Butler J."/>
            <person name="Alvarez P."/>
            <person name="Gnerre S."/>
            <person name="Grabherr M."/>
            <person name="Kleber M."/>
            <person name="Mauceli E."/>
            <person name="Brockman W."/>
            <person name="MacCallum I.A."/>
            <person name="Rounsley S."/>
            <person name="Young S."/>
            <person name="LaButti K."/>
            <person name="Pushparaj V."/>
            <person name="DeCaprio D."/>
            <person name="Crawford M."/>
            <person name="Koehrsen M."/>
            <person name="Engels R."/>
            <person name="Montgomery P."/>
            <person name="Pearson M."/>
            <person name="Howarth C."/>
            <person name="Larson L."/>
            <person name="Luoma S."/>
            <person name="White J."/>
            <person name="O'Leary S."/>
            <person name="Kodira C."/>
            <person name="Zeng Q."/>
            <person name="Yandava C."/>
            <person name="Alvarado L."/>
            <person name="Pratt S."/>
            <person name="Kruglyak L."/>
        </authorList>
    </citation>
    <scope>NUCLEOTIDE SEQUENCE</scope>
    <source>
        <strain evidence="2">RM11-1a</strain>
    </source>
</reference>
<feature type="compositionally biased region" description="Basic residues" evidence="1">
    <location>
        <begin position="61"/>
        <end position="70"/>
    </location>
</feature>
<dbReference type="AlphaFoldDB" id="B3LTN8"/>
<evidence type="ECO:0000313" key="2">
    <source>
        <dbReference type="EMBL" id="EDV09519.1"/>
    </source>
</evidence>
<reference evidence="2" key="1">
    <citation type="submission" date="2005-03" db="EMBL/GenBank/DDBJ databases">
        <authorList>
            <person name="Giovannoni S.J."/>
            <person name="Cho J.-C."/>
            <person name="Ferriera S."/>
            <person name="Johnson J."/>
            <person name="Kravitz S."/>
            <person name="Halpern A."/>
            <person name="Remington K."/>
            <person name="Beeson K."/>
            <person name="Tran B."/>
            <person name="Rogers Y.-H."/>
            <person name="Friedman R."/>
            <person name="Venter J.C."/>
        </authorList>
    </citation>
    <scope>NUCLEOTIDE SEQUENCE</scope>
    <source>
        <strain evidence="2">RM11-1a</strain>
    </source>
</reference>
<accession>B3LTN8</accession>
<keyword evidence="3" id="KW-1185">Reference proteome</keyword>
<name>B3LTN8_YEAS1</name>
<proteinExistence type="predicted"/>
<dbReference type="EMBL" id="CH408055">
    <property type="protein sequence ID" value="EDV09519.1"/>
    <property type="molecule type" value="Genomic_DNA"/>
</dbReference>
<evidence type="ECO:0000313" key="3">
    <source>
        <dbReference type="Proteomes" id="UP000008335"/>
    </source>
</evidence>
<dbReference type="HOGENOM" id="CLU_2074986_0_0_1"/>
<organism evidence="2 3">
    <name type="scientific">Saccharomyces cerevisiae (strain RM11-1a)</name>
    <name type="common">Baker's yeast</name>
    <dbReference type="NCBI Taxonomy" id="285006"/>
    <lineage>
        <taxon>Eukaryota</taxon>
        <taxon>Fungi</taxon>
        <taxon>Dikarya</taxon>
        <taxon>Ascomycota</taxon>
        <taxon>Saccharomycotina</taxon>
        <taxon>Saccharomycetes</taxon>
        <taxon>Saccharomycetales</taxon>
        <taxon>Saccharomycetaceae</taxon>
        <taxon>Saccharomyces</taxon>
    </lineage>
</organism>
<sequence>MKQAIREKVKKKRRREKNTSGKYKGLYILFRLAADDFTYSAFFYLSKRSKEEHTTSAANLHPRKKKRMPPRRAEKNKAPNHHPSFFLRVIPATFVLPDNILIILCSDSDLFFVAEAIS</sequence>
<gene>
    <name evidence="2" type="ORF">SCRG_05209</name>
</gene>
<feature type="region of interest" description="Disordered" evidence="1">
    <location>
        <begin position="49"/>
        <end position="80"/>
    </location>
</feature>
<evidence type="ECO:0000256" key="1">
    <source>
        <dbReference type="SAM" id="MobiDB-lite"/>
    </source>
</evidence>
<dbReference type="Proteomes" id="UP000008335">
    <property type="component" value="Unassembled WGS sequence"/>
</dbReference>